<dbReference type="InterPro" id="IPR023213">
    <property type="entry name" value="CAT-like_dom_sf"/>
</dbReference>
<feature type="domain" description="O-acyltransferase WSD1-like N-terminal" evidence="8">
    <location>
        <begin position="99"/>
        <end position="227"/>
    </location>
</feature>
<organism evidence="10 11">
    <name type="scientific">Wolfiporia cocos (strain MD-104)</name>
    <name type="common">Brown rot fungus</name>
    <dbReference type="NCBI Taxonomy" id="742152"/>
    <lineage>
        <taxon>Eukaryota</taxon>
        <taxon>Fungi</taxon>
        <taxon>Dikarya</taxon>
        <taxon>Basidiomycota</taxon>
        <taxon>Agaricomycotina</taxon>
        <taxon>Agaricomycetes</taxon>
        <taxon>Polyporales</taxon>
        <taxon>Phaeolaceae</taxon>
        <taxon>Wolfiporia</taxon>
    </lineage>
</organism>
<evidence type="ECO:0000259" key="8">
    <source>
        <dbReference type="Pfam" id="PF03007"/>
    </source>
</evidence>
<evidence type="ECO:0000313" key="10">
    <source>
        <dbReference type="EMBL" id="PCH44092.1"/>
    </source>
</evidence>
<dbReference type="EMBL" id="KB468157">
    <property type="protein sequence ID" value="PCH44092.1"/>
    <property type="molecule type" value="Genomic_DNA"/>
</dbReference>
<dbReference type="InterPro" id="IPR009721">
    <property type="entry name" value="O-acyltransferase_WSD1_C"/>
</dbReference>
<evidence type="ECO:0000256" key="2">
    <source>
        <dbReference type="ARBA" id="ARBA00005189"/>
    </source>
</evidence>
<evidence type="ECO:0000256" key="7">
    <source>
        <dbReference type="ARBA" id="ARBA00048109"/>
    </source>
</evidence>
<evidence type="ECO:0000256" key="3">
    <source>
        <dbReference type="ARBA" id="ARBA00022679"/>
    </source>
</evidence>
<evidence type="ECO:0000256" key="4">
    <source>
        <dbReference type="ARBA" id="ARBA00023315"/>
    </source>
</evidence>
<comment type="catalytic activity">
    <reaction evidence="7">
        <text>an acyl-CoA + a 1,2-diacyl-sn-glycerol = a triacyl-sn-glycerol + CoA</text>
        <dbReference type="Rhea" id="RHEA:10868"/>
        <dbReference type="ChEBI" id="CHEBI:17815"/>
        <dbReference type="ChEBI" id="CHEBI:57287"/>
        <dbReference type="ChEBI" id="CHEBI:58342"/>
        <dbReference type="ChEBI" id="CHEBI:64615"/>
        <dbReference type="EC" id="2.3.1.20"/>
    </reaction>
</comment>
<dbReference type="Proteomes" id="UP000218811">
    <property type="component" value="Unassembled WGS sequence"/>
</dbReference>
<proteinExistence type="inferred from homology"/>
<dbReference type="GO" id="GO:0019432">
    <property type="term" value="P:triglyceride biosynthetic process"/>
    <property type="evidence" value="ECO:0007669"/>
    <property type="project" value="UniProtKB-UniPathway"/>
</dbReference>
<sequence length="617" mass="69180">MTIDALGTLEYDVDEDGHPRLPVKLEHKLQWSLIDIERAGGLTGWAAKHLLSAGDWIDKEVEERRRTVGGIDNMWFLLSEVTDFNPVCACTYTLRGKFTIEKLRDAAARQSERFPKYRQRIISVGRRFHGARFEDDPHFDLNNHIRTVRLPKPAGKKELDDLMGKFIAQSWDLNRPLWEMVLVTNYHDHEGARSAVITRGHHALADGQGFVISQLYITSYHDELVKTMNMSSKKLEDIKHGKLLPSKIHRSLRPLDSLSENPWTSPLLQTVLALSFWLAYTVSLGISLFWSIYQAFHQAALFLLTCWRVDTLTGPQPGARVPEREFASSRVFRLTDVKACQQAFSGARPGAAVAGVPADQRDSAQSKAGHVTLNDVVCAVMADVLAQELTARPADQLQGPWERVKRRLRTVLPSPMGFFIPISVRKPGDWSMRNLSTGSIVFLNPSRDLSPDVSARELHAHIHRCRAELSLLKHSIWPRLNFFALQLTGQAPALFRASLLANSSRWIKEWITEHITKPLYDLGLQSVPVILTNVPGPAKKTITLEGIEVIKWTALPPQAGKGTIGMGIISYAGGISIAVAADKVPSSEGVARRICEKFEARFELYARRAKEVLDHLD</sequence>
<dbReference type="SUPFAM" id="SSF52777">
    <property type="entry name" value="CoA-dependent acyltransferases"/>
    <property type="match status" value="1"/>
</dbReference>
<dbReference type="PANTHER" id="PTHR31650:SF1">
    <property type="entry name" value="WAX ESTER SYNTHASE_DIACYLGLYCEROL ACYLTRANSFERASE 4-RELATED"/>
    <property type="match status" value="1"/>
</dbReference>
<dbReference type="AlphaFoldDB" id="A0A2H3JPI8"/>
<dbReference type="UniPathway" id="UPA00282"/>
<comment type="catalytic activity">
    <reaction evidence="6">
        <text>a long chain fatty alcohol + a fatty acyl-CoA = a long-chain alcohol wax ester + CoA</text>
        <dbReference type="Rhea" id="RHEA:38443"/>
        <dbReference type="ChEBI" id="CHEBI:17135"/>
        <dbReference type="ChEBI" id="CHEBI:57287"/>
        <dbReference type="ChEBI" id="CHEBI:77636"/>
        <dbReference type="ChEBI" id="CHEBI:235323"/>
        <dbReference type="EC" id="2.3.1.75"/>
    </reaction>
</comment>
<dbReference type="Pfam" id="PF06974">
    <property type="entry name" value="WS_DGAT_C"/>
    <property type="match status" value="1"/>
</dbReference>
<dbReference type="GO" id="GO:0004144">
    <property type="term" value="F:diacylglycerol O-acyltransferase activity"/>
    <property type="evidence" value="ECO:0007669"/>
    <property type="project" value="UniProtKB-EC"/>
</dbReference>
<dbReference type="OMA" id="MTKVHHA"/>
<comment type="pathway">
    <text evidence="1">Glycerolipid metabolism; triacylglycerol biosynthesis.</text>
</comment>
<dbReference type="Gene3D" id="3.30.559.10">
    <property type="entry name" value="Chloramphenicol acetyltransferase-like domain"/>
    <property type="match status" value="1"/>
</dbReference>
<comment type="pathway">
    <text evidence="2">Lipid metabolism.</text>
</comment>
<comment type="similarity">
    <text evidence="5">In the N-terminal section; belongs to the long-chain O-acyltransferase family.</text>
</comment>
<dbReference type="Pfam" id="PF03007">
    <property type="entry name" value="WS_DGAT_cat"/>
    <property type="match status" value="1"/>
</dbReference>
<keyword evidence="4" id="KW-0012">Acyltransferase</keyword>
<dbReference type="GO" id="GO:0005886">
    <property type="term" value="C:plasma membrane"/>
    <property type="evidence" value="ECO:0007669"/>
    <property type="project" value="TreeGrafter"/>
</dbReference>
<evidence type="ECO:0000259" key="9">
    <source>
        <dbReference type="Pfam" id="PF06974"/>
    </source>
</evidence>
<name>A0A2H3JPI8_WOLCO</name>
<dbReference type="PANTHER" id="PTHR31650">
    <property type="entry name" value="O-ACYLTRANSFERASE (WSD1-LIKE) FAMILY PROTEIN"/>
    <property type="match status" value="1"/>
</dbReference>
<evidence type="ECO:0000256" key="6">
    <source>
        <dbReference type="ARBA" id="ARBA00047604"/>
    </source>
</evidence>
<dbReference type="STRING" id="742152.A0A2H3JPI8"/>
<keyword evidence="3" id="KW-0808">Transferase</keyword>
<keyword evidence="11" id="KW-1185">Reference proteome</keyword>
<dbReference type="InterPro" id="IPR045034">
    <property type="entry name" value="O-acyltransferase_WSD1-like"/>
</dbReference>
<evidence type="ECO:0000256" key="5">
    <source>
        <dbReference type="ARBA" id="ARBA00024360"/>
    </source>
</evidence>
<dbReference type="InterPro" id="IPR004255">
    <property type="entry name" value="O-acyltransferase_WSD1_N"/>
</dbReference>
<evidence type="ECO:0000256" key="1">
    <source>
        <dbReference type="ARBA" id="ARBA00004771"/>
    </source>
</evidence>
<accession>A0A2H3JPI8</accession>
<dbReference type="GO" id="GO:0047196">
    <property type="term" value="F:long-chain-alcohol O-fatty-acyltransferase activity"/>
    <property type="evidence" value="ECO:0007669"/>
    <property type="project" value="UniProtKB-EC"/>
</dbReference>
<reference evidence="10 11" key="1">
    <citation type="journal article" date="2012" name="Science">
        <title>The Paleozoic origin of enzymatic lignin decomposition reconstructed from 31 fungal genomes.</title>
        <authorList>
            <person name="Floudas D."/>
            <person name="Binder M."/>
            <person name="Riley R."/>
            <person name="Barry K."/>
            <person name="Blanchette R.A."/>
            <person name="Henrissat B."/>
            <person name="Martinez A.T."/>
            <person name="Otillar R."/>
            <person name="Spatafora J.W."/>
            <person name="Yadav J.S."/>
            <person name="Aerts A."/>
            <person name="Benoit I."/>
            <person name="Boyd A."/>
            <person name="Carlson A."/>
            <person name="Copeland A."/>
            <person name="Coutinho P.M."/>
            <person name="de Vries R.P."/>
            <person name="Ferreira P."/>
            <person name="Findley K."/>
            <person name="Foster B."/>
            <person name="Gaskell J."/>
            <person name="Glotzer D."/>
            <person name="Gorecki P."/>
            <person name="Heitman J."/>
            <person name="Hesse C."/>
            <person name="Hori C."/>
            <person name="Igarashi K."/>
            <person name="Jurgens J.A."/>
            <person name="Kallen N."/>
            <person name="Kersten P."/>
            <person name="Kohler A."/>
            <person name="Kuees U."/>
            <person name="Kumar T.K.A."/>
            <person name="Kuo A."/>
            <person name="LaButti K."/>
            <person name="Larrondo L.F."/>
            <person name="Lindquist E."/>
            <person name="Ling A."/>
            <person name="Lombard V."/>
            <person name="Lucas S."/>
            <person name="Lundell T."/>
            <person name="Martin R."/>
            <person name="McLaughlin D.J."/>
            <person name="Morgenstern I."/>
            <person name="Morin E."/>
            <person name="Murat C."/>
            <person name="Nagy L.G."/>
            <person name="Nolan M."/>
            <person name="Ohm R.A."/>
            <person name="Patyshakuliyeva A."/>
            <person name="Rokas A."/>
            <person name="Ruiz-Duenas F.J."/>
            <person name="Sabat G."/>
            <person name="Salamov A."/>
            <person name="Samejima M."/>
            <person name="Schmutz J."/>
            <person name="Slot J.C."/>
            <person name="St John F."/>
            <person name="Stenlid J."/>
            <person name="Sun H."/>
            <person name="Sun S."/>
            <person name="Syed K."/>
            <person name="Tsang A."/>
            <person name="Wiebenga A."/>
            <person name="Young D."/>
            <person name="Pisabarro A."/>
            <person name="Eastwood D.C."/>
            <person name="Martin F."/>
            <person name="Cullen D."/>
            <person name="Grigoriev I.V."/>
            <person name="Hibbett D.S."/>
        </authorList>
    </citation>
    <scope>NUCLEOTIDE SEQUENCE [LARGE SCALE GENOMIC DNA]</scope>
    <source>
        <strain evidence="10 11">MD-104</strain>
    </source>
</reference>
<gene>
    <name evidence="10" type="ORF">WOLCODRAFT_164912</name>
</gene>
<feature type="domain" description="O-acyltransferase WSD1 C-terminal" evidence="9">
    <location>
        <begin position="507"/>
        <end position="600"/>
    </location>
</feature>
<evidence type="ECO:0000313" key="11">
    <source>
        <dbReference type="Proteomes" id="UP000218811"/>
    </source>
</evidence>
<dbReference type="OrthoDB" id="619536at2759"/>
<protein>
    <submittedName>
        <fullName evidence="10">Uncharacterized protein</fullName>
    </submittedName>
</protein>